<dbReference type="Gene3D" id="1.10.8.60">
    <property type="match status" value="1"/>
</dbReference>
<dbReference type="GO" id="GO:0000160">
    <property type="term" value="P:phosphorelay signal transduction system"/>
    <property type="evidence" value="ECO:0007669"/>
    <property type="project" value="UniProtKB-KW"/>
</dbReference>
<dbReference type="OrthoDB" id="9803970at2"/>
<feature type="domain" description="Sigma-54 factor interaction" evidence="8">
    <location>
        <begin position="138"/>
        <end position="367"/>
    </location>
</feature>
<dbReference type="HOGENOM" id="CLU_000445_0_6_12"/>
<dbReference type="PRINTS" id="PR01590">
    <property type="entry name" value="HTHFIS"/>
</dbReference>
<dbReference type="CDD" id="cd00009">
    <property type="entry name" value="AAA"/>
    <property type="match status" value="1"/>
</dbReference>
<evidence type="ECO:0000259" key="9">
    <source>
        <dbReference type="PROSITE" id="PS50110"/>
    </source>
</evidence>
<dbReference type="PROSITE" id="PS00688">
    <property type="entry name" value="SIGMA54_INTERACT_3"/>
    <property type="match status" value="1"/>
</dbReference>
<dbReference type="GO" id="GO:0005524">
    <property type="term" value="F:ATP binding"/>
    <property type="evidence" value="ECO:0007669"/>
    <property type="project" value="UniProtKB-KW"/>
</dbReference>
<dbReference type="Proteomes" id="UP000009222">
    <property type="component" value="Chromosome"/>
</dbReference>
<proteinExistence type="predicted"/>
<evidence type="ECO:0000256" key="7">
    <source>
        <dbReference type="PROSITE-ProRule" id="PRU00169"/>
    </source>
</evidence>
<dbReference type="SUPFAM" id="SSF52540">
    <property type="entry name" value="P-loop containing nucleoside triphosphate hydrolases"/>
    <property type="match status" value="1"/>
</dbReference>
<dbReference type="SUPFAM" id="SSF52172">
    <property type="entry name" value="CheY-like"/>
    <property type="match status" value="1"/>
</dbReference>
<keyword evidence="11" id="KW-1185">Reference proteome</keyword>
<evidence type="ECO:0000256" key="1">
    <source>
        <dbReference type="ARBA" id="ARBA00022553"/>
    </source>
</evidence>
<keyword evidence="3" id="KW-0067">ATP-binding</keyword>
<keyword evidence="4" id="KW-0902">Two-component regulatory system</keyword>
<dbReference type="InterPro" id="IPR011006">
    <property type="entry name" value="CheY-like_superfamily"/>
</dbReference>
<dbReference type="SUPFAM" id="SSF46689">
    <property type="entry name" value="Homeodomain-like"/>
    <property type="match status" value="1"/>
</dbReference>
<dbReference type="Pfam" id="PF02954">
    <property type="entry name" value="HTH_8"/>
    <property type="match status" value="1"/>
</dbReference>
<evidence type="ECO:0000256" key="4">
    <source>
        <dbReference type="ARBA" id="ARBA00023012"/>
    </source>
</evidence>
<dbReference type="AlphaFoldDB" id="F5YD31"/>
<dbReference type="KEGG" id="taz:TREAZ_2783"/>
<dbReference type="SMART" id="SM00448">
    <property type="entry name" value="REC"/>
    <property type="match status" value="1"/>
</dbReference>
<dbReference type="InterPro" id="IPR025944">
    <property type="entry name" value="Sigma_54_int_dom_CS"/>
</dbReference>
<name>F5YD31_LEAAZ</name>
<evidence type="ECO:0000256" key="6">
    <source>
        <dbReference type="ARBA" id="ARBA00023163"/>
    </source>
</evidence>
<dbReference type="InterPro" id="IPR003593">
    <property type="entry name" value="AAA+_ATPase"/>
</dbReference>
<sequence length="464" mass="50929">MRVLIVDDEKNIRESLKKYLSLEGIESEGAETAEAALDCLEKESFDAVVLDLKLPGMSGQEALEKMQQRGILAPAIMISAHGQIADAVAALKTGARDYLVKPFDPAELIIKIHALVENKRRENVIEAEKRTAGLEETFIGQTPAVKRLLEQIGKIASTDVTVLITGESGTGKEVAAREIHNRSPQNGEPFVAVNIGGIHEGLMESELFGHEKGSFTGAAGRKQGLFELAGRGTIFLDEVGEMPMALQVKLLRVLQEKKVRRLGGNSDIPINARIISATNRDLEVLIKEGRFREDLYYRLNVFRLSLPPLRERIEDIPLLTDHILSKLCARMGRAKPELDKGVMESLAAYPFPGNVRELENILERALIYCGGNSIKTEDIDLHKGNPASRNQGTCCMQGAAETSTQTGDTSMKDKPLAQPVSMEDIEKKAILEALARCNGNRTRAAEILGLSRKTILNKLKSYGL</sequence>
<evidence type="ECO:0000256" key="2">
    <source>
        <dbReference type="ARBA" id="ARBA00022741"/>
    </source>
</evidence>
<reference evidence="10 11" key="2">
    <citation type="journal article" date="2011" name="ISME J.">
        <title>RNA-seq reveals cooperative metabolic interactions between two termite-gut spirochete species in co-culture.</title>
        <authorList>
            <person name="Rosenthal A.Z."/>
            <person name="Matson E.G."/>
            <person name="Eldar A."/>
            <person name="Leadbetter J.R."/>
        </authorList>
    </citation>
    <scope>NUCLEOTIDE SEQUENCE [LARGE SCALE GENOMIC DNA]</scope>
    <source>
        <strain evidence="11">ATCC BAA-888 / DSM 13862 / ZAS-9</strain>
    </source>
</reference>
<dbReference type="Gene3D" id="1.10.10.60">
    <property type="entry name" value="Homeodomain-like"/>
    <property type="match status" value="1"/>
</dbReference>
<dbReference type="GO" id="GO:0006355">
    <property type="term" value="P:regulation of DNA-templated transcription"/>
    <property type="evidence" value="ECO:0007669"/>
    <property type="project" value="InterPro"/>
</dbReference>
<dbReference type="SMART" id="SM00382">
    <property type="entry name" value="AAA"/>
    <property type="match status" value="1"/>
</dbReference>
<reference evidence="11" key="1">
    <citation type="submission" date="2009-12" db="EMBL/GenBank/DDBJ databases">
        <title>Complete sequence of Treponema azotonutricium strain ZAS-9.</title>
        <authorList>
            <person name="Tetu S.G."/>
            <person name="Matson E."/>
            <person name="Ren Q."/>
            <person name="Seshadri R."/>
            <person name="Elbourne L."/>
            <person name="Hassan K.A."/>
            <person name="Durkin A."/>
            <person name="Radune D."/>
            <person name="Mohamoud Y."/>
            <person name="Shay R."/>
            <person name="Jin S."/>
            <person name="Zhang X."/>
            <person name="Lucey K."/>
            <person name="Ballor N.R."/>
            <person name="Ottesen E."/>
            <person name="Rosenthal R."/>
            <person name="Allen A."/>
            <person name="Leadbetter J.R."/>
            <person name="Paulsen I.T."/>
        </authorList>
    </citation>
    <scope>NUCLEOTIDE SEQUENCE [LARGE SCALE GENOMIC DNA]</scope>
    <source>
        <strain evidence="11">ATCC BAA-888 / DSM 13862 / ZAS-9</strain>
    </source>
</reference>
<dbReference type="InterPro" id="IPR002078">
    <property type="entry name" value="Sigma_54_int"/>
</dbReference>
<dbReference type="Pfam" id="PF25601">
    <property type="entry name" value="AAA_lid_14"/>
    <property type="match status" value="1"/>
</dbReference>
<dbReference type="FunFam" id="3.40.50.2300:FF:000018">
    <property type="entry name" value="DNA-binding transcriptional regulator NtrC"/>
    <property type="match status" value="1"/>
</dbReference>
<feature type="domain" description="Response regulatory" evidence="9">
    <location>
        <begin position="2"/>
        <end position="116"/>
    </location>
</feature>
<dbReference type="RefSeq" id="WP_015712752.1">
    <property type="nucleotide sequence ID" value="NC_015577.1"/>
</dbReference>
<keyword evidence="6" id="KW-0804">Transcription</keyword>
<dbReference type="Pfam" id="PF00072">
    <property type="entry name" value="Response_reg"/>
    <property type="match status" value="1"/>
</dbReference>
<dbReference type="Gene3D" id="3.40.50.2300">
    <property type="match status" value="1"/>
</dbReference>
<dbReference type="InterPro" id="IPR009057">
    <property type="entry name" value="Homeodomain-like_sf"/>
</dbReference>
<dbReference type="InterPro" id="IPR027417">
    <property type="entry name" value="P-loop_NTPase"/>
</dbReference>
<dbReference type="Gene3D" id="3.40.50.300">
    <property type="entry name" value="P-loop containing nucleotide triphosphate hydrolases"/>
    <property type="match status" value="1"/>
</dbReference>
<organism evidence="10 11">
    <name type="scientific">Leadbettera azotonutricia (strain ATCC BAA-888 / DSM 13862 / ZAS-9)</name>
    <name type="common">Treponema azotonutricium</name>
    <dbReference type="NCBI Taxonomy" id="545695"/>
    <lineage>
        <taxon>Bacteria</taxon>
        <taxon>Pseudomonadati</taxon>
        <taxon>Spirochaetota</taxon>
        <taxon>Spirochaetia</taxon>
        <taxon>Spirochaetales</taxon>
        <taxon>Breznakiellaceae</taxon>
        <taxon>Leadbettera</taxon>
    </lineage>
</organism>
<feature type="modified residue" description="4-aspartylphosphate" evidence="7">
    <location>
        <position position="51"/>
    </location>
</feature>
<dbReference type="InterPro" id="IPR001789">
    <property type="entry name" value="Sig_transdc_resp-reg_receiver"/>
</dbReference>
<keyword evidence="5" id="KW-0805">Transcription regulation</keyword>
<gene>
    <name evidence="10" type="ordered locus">TREAZ_2783</name>
</gene>
<protein>
    <submittedName>
        <fullName evidence="10">Sigma-54 dependent transcriptional regulator/response regulator</fullName>
    </submittedName>
</protein>
<dbReference type="GO" id="GO:0043565">
    <property type="term" value="F:sequence-specific DNA binding"/>
    <property type="evidence" value="ECO:0007669"/>
    <property type="project" value="InterPro"/>
</dbReference>
<evidence type="ECO:0000256" key="5">
    <source>
        <dbReference type="ARBA" id="ARBA00023015"/>
    </source>
</evidence>
<dbReference type="FunCoup" id="F5YD31">
    <property type="interactions" value="197"/>
</dbReference>
<evidence type="ECO:0000256" key="3">
    <source>
        <dbReference type="ARBA" id="ARBA00022840"/>
    </source>
</evidence>
<keyword evidence="1 7" id="KW-0597">Phosphoprotein</keyword>
<dbReference type="PROSITE" id="PS50045">
    <property type="entry name" value="SIGMA54_INTERACT_4"/>
    <property type="match status" value="1"/>
</dbReference>
<dbReference type="eggNOG" id="COG2204">
    <property type="taxonomic scope" value="Bacteria"/>
</dbReference>
<dbReference type="PROSITE" id="PS50110">
    <property type="entry name" value="RESPONSE_REGULATORY"/>
    <property type="match status" value="1"/>
</dbReference>
<keyword evidence="2" id="KW-0547">Nucleotide-binding</keyword>
<dbReference type="InterPro" id="IPR058031">
    <property type="entry name" value="AAA_lid_NorR"/>
</dbReference>
<dbReference type="EMBL" id="CP001841">
    <property type="protein sequence ID" value="AEF83293.1"/>
    <property type="molecule type" value="Genomic_DNA"/>
</dbReference>
<accession>F5YD31</accession>
<dbReference type="FunFam" id="3.40.50.300:FF:000006">
    <property type="entry name" value="DNA-binding transcriptional regulator NtrC"/>
    <property type="match status" value="1"/>
</dbReference>
<dbReference type="InParanoid" id="F5YD31"/>
<dbReference type="PANTHER" id="PTHR32071">
    <property type="entry name" value="TRANSCRIPTIONAL REGULATORY PROTEIN"/>
    <property type="match status" value="1"/>
</dbReference>
<dbReference type="STRING" id="545695.TREAZ_2783"/>
<evidence type="ECO:0000259" key="8">
    <source>
        <dbReference type="PROSITE" id="PS50045"/>
    </source>
</evidence>
<dbReference type="Pfam" id="PF00158">
    <property type="entry name" value="Sigma54_activat"/>
    <property type="match status" value="1"/>
</dbReference>
<evidence type="ECO:0000313" key="11">
    <source>
        <dbReference type="Proteomes" id="UP000009222"/>
    </source>
</evidence>
<evidence type="ECO:0000313" key="10">
    <source>
        <dbReference type="EMBL" id="AEF83293.1"/>
    </source>
</evidence>
<dbReference type="InterPro" id="IPR002197">
    <property type="entry name" value="HTH_Fis"/>
</dbReference>